<organism evidence="4 5">
    <name type="scientific">Leptotrombidium deliense</name>
    <dbReference type="NCBI Taxonomy" id="299467"/>
    <lineage>
        <taxon>Eukaryota</taxon>
        <taxon>Metazoa</taxon>
        <taxon>Ecdysozoa</taxon>
        <taxon>Arthropoda</taxon>
        <taxon>Chelicerata</taxon>
        <taxon>Arachnida</taxon>
        <taxon>Acari</taxon>
        <taxon>Acariformes</taxon>
        <taxon>Trombidiformes</taxon>
        <taxon>Prostigmata</taxon>
        <taxon>Anystina</taxon>
        <taxon>Parasitengona</taxon>
        <taxon>Trombiculoidea</taxon>
        <taxon>Trombiculidae</taxon>
        <taxon>Leptotrombidium</taxon>
    </lineage>
</organism>
<name>A0A443S8J0_9ACAR</name>
<dbReference type="STRING" id="299467.A0A443S8J0"/>
<dbReference type="OrthoDB" id="2105077at2759"/>
<dbReference type="Pfam" id="PF01145">
    <property type="entry name" value="Band_7"/>
    <property type="match status" value="1"/>
</dbReference>
<evidence type="ECO:0000259" key="3">
    <source>
        <dbReference type="SMART" id="SM00244"/>
    </source>
</evidence>
<dbReference type="PRINTS" id="PR00721">
    <property type="entry name" value="STOMATIN"/>
</dbReference>
<dbReference type="VEuPathDB" id="VectorBase:LDEU008197"/>
<reference evidence="4 5" key="1">
    <citation type="journal article" date="2018" name="Gigascience">
        <title>Genomes of trombidid mites reveal novel predicted allergens and laterally-transferred genes associated with secondary metabolism.</title>
        <authorList>
            <person name="Dong X."/>
            <person name="Chaisiri K."/>
            <person name="Xia D."/>
            <person name="Armstrong S.D."/>
            <person name="Fang Y."/>
            <person name="Donnelly M.J."/>
            <person name="Kadowaki T."/>
            <person name="McGarry J.W."/>
            <person name="Darby A.C."/>
            <person name="Makepeace B.L."/>
        </authorList>
    </citation>
    <scope>NUCLEOTIDE SEQUENCE [LARGE SCALE GENOMIC DNA]</scope>
    <source>
        <strain evidence="4">UoL-UT</strain>
    </source>
</reference>
<protein>
    <submittedName>
        <fullName evidence="4">Stomatin-2-like protein</fullName>
    </submittedName>
</protein>
<dbReference type="Gene3D" id="6.10.250.2090">
    <property type="match status" value="1"/>
</dbReference>
<dbReference type="SMART" id="SM00244">
    <property type="entry name" value="PHB"/>
    <property type="match status" value="1"/>
</dbReference>
<dbReference type="InterPro" id="IPR001972">
    <property type="entry name" value="Stomatin_HflK_fam"/>
</dbReference>
<dbReference type="SUPFAM" id="SSF117892">
    <property type="entry name" value="Band 7/SPFH domain"/>
    <property type="match status" value="1"/>
</dbReference>
<keyword evidence="5" id="KW-1185">Reference proteome</keyword>
<evidence type="ECO:0000256" key="1">
    <source>
        <dbReference type="ARBA" id="ARBA00008164"/>
    </source>
</evidence>
<gene>
    <name evidence="4" type="ORF">B4U80_05577</name>
</gene>
<keyword evidence="2" id="KW-0472">Membrane</keyword>
<dbReference type="Proteomes" id="UP000288716">
    <property type="component" value="Unassembled WGS sequence"/>
</dbReference>
<feature type="domain" description="Band 7" evidence="3">
    <location>
        <begin position="46"/>
        <end position="204"/>
    </location>
</feature>
<keyword evidence="2" id="KW-0812">Transmembrane</keyword>
<proteinExistence type="inferred from homology"/>
<evidence type="ECO:0000256" key="2">
    <source>
        <dbReference type="SAM" id="Phobius"/>
    </source>
</evidence>
<dbReference type="PANTHER" id="PTHR10264">
    <property type="entry name" value="BAND 7 PROTEIN-RELATED"/>
    <property type="match status" value="1"/>
</dbReference>
<dbReference type="Gene3D" id="3.30.479.30">
    <property type="entry name" value="Band 7 domain"/>
    <property type="match status" value="1"/>
</dbReference>
<dbReference type="GO" id="GO:0009898">
    <property type="term" value="C:cytoplasmic side of plasma membrane"/>
    <property type="evidence" value="ECO:0007669"/>
    <property type="project" value="UniProtKB-ARBA"/>
</dbReference>
<sequence length="298" mass="33671">MYILTFKTFRNCFVDENSAEDYLCHSVISLICYVAVIVTLPFSLLFCVKVVREYERVVVFRLGRLRVGTRGPGLFFILPCIEKYEKVKLRTMTFTVPQQKVLTKDMVTVAVDIVVYYHVYNATLSVTNVVLPHKSTLFLAQTVLRNTLGRYNLSELLGNREEISATMQRSLDDVTDCWGIKVERVDIKQVCLPDTLQRSMAVEAEAVREANAKIIASEGERIAAITLKEAADELAQSDVAIQLRCLQTLTAVASKNNSTITFPVPIDLLAQFINDRTKKNEKKQRLSSDLSIDAYETL</sequence>
<dbReference type="InterPro" id="IPR001107">
    <property type="entry name" value="Band_7"/>
</dbReference>
<dbReference type="PANTHER" id="PTHR10264:SF19">
    <property type="entry name" value="AT06885P-RELATED"/>
    <property type="match status" value="1"/>
</dbReference>
<dbReference type="AlphaFoldDB" id="A0A443S8J0"/>
<evidence type="ECO:0000313" key="4">
    <source>
        <dbReference type="EMBL" id="RWS23843.1"/>
    </source>
</evidence>
<evidence type="ECO:0000313" key="5">
    <source>
        <dbReference type="Proteomes" id="UP000288716"/>
    </source>
</evidence>
<accession>A0A443S8J0</accession>
<comment type="similarity">
    <text evidence="1">Belongs to the band 7/mec-2 family.</text>
</comment>
<keyword evidence="2" id="KW-1133">Transmembrane helix</keyword>
<comment type="caution">
    <text evidence="4">The sequence shown here is derived from an EMBL/GenBank/DDBJ whole genome shotgun (WGS) entry which is preliminary data.</text>
</comment>
<feature type="transmembrane region" description="Helical" evidence="2">
    <location>
        <begin position="27"/>
        <end position="51"/>
    </location>
</feature>
<dbReference type="InterPro" id="IPR036013">
    <property type="entry name" value="Band_7/SPFH_dom_sf"/>
</dbReference>
<dbReference type="InterPro" id="IPR043202">
    <property type="entry name" value="Band-7_stomatin-like"/>
</dbReference>
<dbReference type="EMBL" id="NCKV01005791">
    <property type="protein sequence ID" value="RWS23843.1"/>
    <property type="molecule type" value="Genomic_DNA"/>
</dbReference>
<dbReference type="FunFam" id="3.30.479.30:FF:000004">
    <property type="entry name" value="Putative membrane protease family, stomatin"/>
    <property type="match status" value="1"/>
</dbReference>